<protein>
    <recommendedName>
        <fullName evidence="3">Nucleotide-diphospho-sugar transferase domain-containing protein</fullName>
    </recommendedName>
</protein>
<evidence type="ECO:0000313" key="2">
    <source>
        <dbReference type="Proteomes" id="UP001189429"/>
    </source>
</evidence>
<keyword evidence="2" id="KW-1185">Reference proteome</keyword>
<sequence>MRDAANRIARQNNGTVDIVLVMPSKDASSLGCRHVTHLRRYGVQLREVPWVIPPTLRWWPSHWWPGKPDGWCGPQDLVRLHVLGLEGYDAVAFYDQDVEFQGDVSAIFLCAASGAFISTTGGVEEPLNVGFFAVRPDSRLLRAAELFAEVANFSEKPSSLSPRGGWADSGFAPAGGYFVGAECGQGFFHTLLYKKSAPVLRALAAAGLPPAGVSALQVDRCVWNYQTGHQCRPAFDCGSVRAHHKPNGDVNTRDCKKLAFRRPQAVLPGSGDQADDDFRELRPGEVCVPQCVNVGENCKCKKPVKTVRVPGMVHSCEAVARNPSGDRFGVQAVDGSIVVTRTDSQGCWCDSELYVQCCVAPPAPPEPRHAVEGRGDVELAAPDAFTQPSLPRLRIGQACHDCCNDGERTVPCLDVEACAVAADEKASDARKFAFVLAHLGRPGWPWLSFVGSMRKRADALGADIVLLMLREDARGLGCRHRNLLLLYRVRLVEVDWALPPTLKWHPSYWWPGKPDGWCGPMDLIRLHALGLEEYSAVAFYDSDVEFQGDVSAIFRCASSGVVLTASGLMAPLNMGFFAARPDKRLLRAALLFAENASYDDRTGWAGSGFAPAGGSFVGAECGQGFFHTLFYKRTSGLARSALAAAGLGGHEAPAGVAAAQVDSCVWNYQTSQQCSPSFDCRLVRVHHKPAGAPTGRDCGKLATRADYVPDPSDASVDFAKSPAGPGSVGPACEQRCVHVGANCKCDGPNNVKSVEADGEIAHCDGQVLNSAGDRFSVSWRGATLTVQRTDAEACWCAEDLEVPCCVRPRKGSRVFRCLPGTNARELYIDRSTTFPCHGFLSYPRRLL</sequence>
<organism evidence="1 2">
    <name type="scientific">Prorocentrum cordatum</name>
    <dbReference type="NCBI Taxonomy" id="2364126"/>
    <lineage>
        <taxon>Eukaryota</taxon>
        <taxon>Sar</taxon>
        <taxon>Alveolata</taxon>
        <taxon>Dinophyceae</taxon>
        <taxon>Prorocentrales</taxon>
        <taxon>Prorocentraceae</taxon>
        <taxon>Prorocentrum</taxon>
    </lineage>
</organism>
<comment type="caution">
    <text evidence="1">The sequence shown here is derived from an EMBL/GenBank/DDBJ whole genome shotgun (WGS) entry which is preliminary data.</text>
</comment>
<name>A0ABN9QVN0_9DINO</name>
<proteinExistence type="predicted"/>
<dbReference type="Proteomes" id="UP001189429">
    <property type="component" value="Unassembled WGS sequence"/>
</dbReference>
<accession>A0ABN9QVN0</accession>
<gene>
    <name evidence="1" type="ORF">PCOR1329_LOCUS14503</name>
</gene>
<dbReference type="EMBL" id="CAUYUJ010004335">
    <property type="protein sequence ID" value="CAK0809186.1"/>
    <property type="molecule type" value="Genomic_DNA"/>
</dbReference>
<evidence type="ECO:0000313" key="1">
    <source>
        <dbReference type="EMBL" id="CAK0809186.1"/>
    </source>
</evidence>
<evidence type="ECO:0008006" key="3">
    <source>
        <dbReference type="Google" id="ProtNLM"/>
    </source>
</evidence>
<reference evidence="1" key="1">
    <citation type="submission" date="2023-10" db="EMBL/GenBank/DDBJ databases">
        <authorList>
            <person name="Chen Y."/>
            <person name="Shah S."/>
            <person name="Dougan E. K."/>
            <person name="Thang M."/>
            <person name="Chan C."/>
        </authorList>
    </citation>
    <scope>NUCLEOTIDE SEQUENCE [LARGE SCALE GENOMIC DNA]</scope>
</reference>